<reference evidence="3 4" key="1">
    <citation type="submission" date="2020-10" db="EMBL/GenBank/DDBJ databases">
        <title>Sequencing the genomes of 1000 actinobacteria strains.</title>
        <authorList>
            <person name="Klenk H.-P."/>
        </authorList>
    </citation>
    <scope>NUCLEOTIDE SEQUENCE [LARGE SCALE GENOMIC DNA]</scope>
    <source>
        <strain evidence="3 4">DSM 43173</strain>
    </source>
</reference>
<dbReference type="Gene3D" id="2.80.10.50">
    <property type="match status" value="1"/>
</dbReference>
<dbReference type="InterPro" id="IPR012341">
    <property type="entry name" value="6hp_glycosidase-like_sf"/>
</dbReference>
<dbReference type="SUPFAM" id="SSF48208">
    <property type="entry name" value="Six-hairpin glycosidases"/>
    <property type="match status" value="1"/>
</dbReference>
<dbReference type="Pfam" id="PF22124">
    <property type="entry name" value="Glyco_hydro_95_cat"/>
    <property type="match status" value="1"/>
</dbReference>
<dbReference type="PANTHER" id="PTHR31084">
    <property type="entry name" value="ALPHA-L-FUCOSIDASE 2"/>
    <property type="match status" value="1"/>
</dbReference>
<comment type="caution">
    <text evidence="3">The sequence shown here is derived from an EMBL/GenBank/DDBJ whole genome shotgun (WGS) entry which is preliminary data.</text>
</comment>
<feature type="chain" id="PRO_5045916697" description="Glycosyl hydrolase family 95 catalytic domain-containing protein" evidence="1">
    <location>
        <begin position="29"/>
        <end position="920"/>
    </location>
</feature>
<dbReference type="PANTHER" id="PTHR31084:SF0">
    <property type="entry name" value="ALPHA-L-FUCOSIDASE 2"/>
    <property type="match status" value="1"/>
</dbReference>
<sequence length="920" mass="100196">MSMVKRLLRSLPLLALVGALLSATPALASPADAAFDQSTGALDVDYANYLSKHDIVYNRPNTNPLYGMTVGNGRTGAMVWSQNGLTMQTSGVDLSQQSAFAAGLVNLATTPGMDTGYTTFQQRLSLYDGTLTTKYDSNRTVTVMGSPNSEVMGIHVDDSRSGVSSVALTLSMWDTANLSNSGDVPDLNTWKTVSTFADASAAGLSRGQSDANGFGYTLAATVEGASYSTQVVDSRTVRLTITPTSSYTIWFTAAGRVNAPNRDSVAQARNQLAAVKSTGYATTFTNYRNWWHSFWAKSFVQYAGLSGDADYMENVYYLSTYMIAAGGYGSYPSHFINGVFRATQDNTKWSNAYWYWNQRDVYLSFLASNHPDLIDRHNNLYARNYNTLKSYTQTRYNVDGLWVPETMGWDGNARGTVNSDYTKNILSTGYEAAYSMYLRYRYTNDANYLRDVAYPFMRETAKFYSAMLSHDAATNTYYMANSNSHETYWNVRNAITDLAAVRSIFPLTIQVSEQLGVDAGLRSTWQNVLDHLVPYVVSNGAYQPHQPPISQTRNNENVSAELIWPYDLTGIGFPDYQTAVNTWNQRPFPYGNVWSNDAVQAARLGLGDQAYNGMKTMLQKYQNYPNGMTNNTNGVFEYLGVHLTALNESLMQSYNGKIRVFPGVPADSSFVGKFTLLAKDGFLVSSEREAGEVKYVGLKSAYGKQATVVNPWGTQQVRVRRTSDNATITTSSSAEIGFATAAGSVYVVERTAKPLSSYATTRLTGAANQGVKSLSGTASTLGLPTGSAPPGTISLRSRANNMYVTADNAGAQPLIANRTAIGGWEQFDRVDLGSGNIALKARANGKYVTAESAGAQPLIANRDAVGPWETFQQINNPDGTISLKAQANGKYVCADNAGAAALIANRDAIGPWESFDLITN</sequence>
<dbReference type="Gene3D" id="1.50.10.10">
    <property type="match status" value="1"/>
</dbReference>
<dbReference type="Gene3D" id="2.60.40.1180">
    <property type="entry name" value="Golgi alpha-mannosidase II"/>
    <property type="match status" value="1"/>
</dbReference>
<dbReference type="EMBL" id="JADBEK010000001">
    <property type="protein sequence ID" value="MBE1592302.1"/>
    <property type="molecule type" value="Genomic_DNA"/>
</dbReference>
<organism evidence="3 4">
    <name type="scientific">Nonomuraea angiospora</name>
    <dbReference type="NCBI Taxonomy" id="46172"/>
    <lineage>
        <taxon>Bacteria</taxon>
        <taxon>Bacillati</taxon>
        <taxon>Actinomycetota</taxon>
        <taxon>Actinomycetes</taxon>
        <taxon>Streptosporangiales</taxon>
        <taxon>Streptosporangiaceae</taxon>
        <taxon>Nonomuraea</taxon>
    </lineage>
</organism>
<keyword evidence="4" id="KW-1185">Reference proteome</keyword>
<dbReference type="CDD" id="cd00257">
    <property type="entry name" value="beta-trefoil_FSCN-like"/>
    <property type="match status" value="1"/>
</dbReference>
<evidence type="ECO:0000313" key="4">
    <source>
        <dbReference type="Proteomes" id="UP000633509"/>
    </source>
</evidence>
<dbReference type="SUPFAM" id="SSF50405">
    <property type="entry name" value="Actin-crosslinking proteins"/>
    <property type="match status" value="1"/>
</dbReference>
<feature type="signal peptide" evidence="1">
    <location>
        <begin position="1"/>
        <end position="28"/>
    </location>
</feature>
<dbReference type="InterPro" id="IPR008928">
    <property type="entry name" value="6-hairpin_glycosidase_sf"/>
</dbReference>
<name>A0ABR9MIL5_9ACTN</name>
<gene>
    <name evidence="3" type="ORF">H4W80_010560</name>
</gene>
<keyword evidence="1" id="KW-0732">Signal</keyword>
<feature type="domain" description="Glycosyl hydrolase family 95 catalytic" evidence="2">
    <location>
        <begin position="307"/>
        <end position="630"/>
    </location>
</feature>
<dbReference type="InterPro" id="IPR013780">
    <property type="entry name" value="Glyco_hydro_b"/>
</dbReference>
<evidence type="ECO:0000259" key="2">
    <source>
        <dbReference type="Pfam" id="PF22124"/>
    </source>
</evidence>
<evidence type="ECO:0000256" key="1">
    <source>
        <dbReference type="SAM" id="SignalP"/>
    </source>
</evidence>
<dbReference type="Proteomes" id="UP000633509">
    <property type="component" value="Unassembled WGS sequence"/>
</dbReference>
<proteinExistence type="predicted"/>
<dbReference type="InterPro" id="IPR054363">
    <property type="entry name" value="GH95_cat"/>
</dbReference>
<accession>A0ABR9MIL5</accession>
<evidence type="ECO:0000313" key="3">
    <source>
        <dbReference type="EMBL" id="MBE1592302.1"/>
    </source>
</evidence>
<dbReference type="InterPro" id="IPR008999">
    <property type="entry name" value="Actin-crosslinking"/>
</dbReference>
<dbReference type="Gene3D" id="2.70.98.50">
    <property type="entry name" value="putative glycoside hydrolase family protein from bacillus halodurans"/>
    <property type="match status" value="1"/>
</dbReference>
<protein>
    <recommendedName>
        <fullName evidence="2">Glycosyl hydrolase family 95 catalytic domain-containing protein</fullName>
    </recommendedName>
</protein>